<keyword evidence="1" id="KW-0175">Coiled coil</keyword>
<feature type="coiled-coil region" evidence="1">
    <location>
        <begin position="5"/>
        <end position="32"/>
    </location>
</feature>
<reference evidence="3 4" key="1">
    <citation type="journal article" date="2015" name="Nature">
        <title>rRNA introns, odd ribosomes, and small enigmatic genomes across a large radiation of phyla.</title>
        <authorList>
            <person name="Brown C.T."/>
            <person name="Hug L.A."/>
            <person name="Thomas B.C."/>
            <person name="Sharon I."/>
            <person name="Castelle C.J."/>
            <person name="Singh A."/>
            <person name="Wilkins M.J."/>
            <person name="Williams K.H."/>
            <person name="Banfield J.F."/>
        </authorList>
    </citation>
    <scope>NUCLEOTIDE SEQUENCE [LARGE SCALE GENOMIC DNA]</scope>
    <source>
        <strain evidence="4">GW2011_GWA1_39_13</strain>
    </source>
</reference>
<evidence type="ECO:0000256" key="2">
    <source>
        <dbReference type="SAM" id="Phobius"/>
    </source>
</evidence>
<evidence type="ECO:0000256" key="1">
    <source>
        <dbReference type="SAM" id="Coils"/>
    </source>
</evidence>
<comment type="caution">
    <text evidence="3">The sequence shown here is derived from an EMBL/GenBank/DDBJ whole genome shotgun (WGS) entry which is preliminary data.</text>
</comment>
<organism evidence="3 4">
    <name type="scientific">Yanofskybacteria sp. (strain GW2011_GWA1_39_13)</name>
    <dbReference type="NCBI Taxonomy" id="1619019"/>
    <lineage>
        <taxon>Bacteria</taxon>
        <taxon>Candidatus Yanofskyibacteriota</taxon>
    </lineage>
</organism>
<keyword evidence="2" id="KW-0472">Membrane</keyword>
<name>A0A0G0MPV3_YANXG</name>
<evidence type="ECO:0000313" key="3">
    <source>
        <dbReference type="EMBL" id="KKR02471.1"/>
    </source>
</evidence>
<evidence type="ECO:0000313" key="4">
    <source>
        <dbReference type="Proteomes" id="UP000034845"/>
    </source>
</evidence>
<evidence type="ECO:0008006" key="5">
    <source>
        <dbReference type="Google" id="ProtNLM"/>
    </source>
</evidence>
<keyword evidence="2" id="KW-0812">Transmembrane</keyword>
<accession>A0A0G0MPV3</accession>
<gene>
    <name evidence="3" type="ORF">UT29_C0002G0033</name>
</gene>
<dbReference type="Proteomes" id="UP000034845">
    <property type="component" value="Unassembled WGS sequence"/>
</dbReference>
<proteinExistence type="predicted"/>
<dbReference type="AlphaFoldDB" id="A0A0G0MPV3"/>
<feature type="transmembrane region" description="Helical" evidence="2">
    <location>
        <begin position="59"/>
        <end position="76"/>
    </location>
</feature>
<keyword evidence="2" id="KW-1133">Transmembrane helix</keyword>
<feature type="transmembrane region" description="Helical" evidence="2">
    <location>
        <begin position="33"/>
        <end position="53"/>
    </location>
</feature>
<protein>
    <recommendedName>
        <fullName evidence="5">2TM domain-containing protein</fullName>
    </recommendedName>
</protein>
<sequence>MKFNKKDVRKIKNATQEELGKLQEEYETVTKNIHTMSPAGLMAIAVLGVLVIIYFRNNFFDFIGLVMLLYPLYVFIQRGAHRKGYFDGYYDMMTKMNTRVEDKSSEKSDKE</sequence>
<dbReference type="EMBL" id="LBWF01000002">
    <property type="protein sequence ID" value="KKR02471.1"/>
    <property type="molecule type" value="Genomic_DNA"/>
</dbReference>